<feature type="transmembrane region" description="Helical" evidence="7">
    <location>
        <begin position="86"/>
        <end position="109"/>
    </location>
</feature>
<keyword evidence="9" id="KW-1185">Reference proteome</keyword>
<dbReference type="KEGG" id="tdl:TDEL_0A07610"/>
<keyword evidence="3 7" id="KW-0812">Transmembrane</keyword>
<evidence type="ECO:0000256" key="5">
    <source>
        <dbReference type="ARBA" id="ARBA00022989"/>
    </source>
</evidence>
<feature type="transmembrane region" description="Helical" evidence="7">
    <location>
        <begin position="43"/>
        <end position="66"/>
    </location>
</feature>
<dbReference type="SMART" id="SM00679">
    <property type="entry name" value="CTNS"/>
    <property type="match status" value="2"/>
</dbReference>
<organism evidence="8 9">
    <name type="scientific">Torulaspora delbrueckii</name>
    <name type="common">Yeast</name>
    <name type="synonym">Candida colliculosa</name>
    <dbReference type="NCBI Taxonomy" id="4950"/>
    <lineage>
        <taxon>Eukaryota</taxon>
        <taxon>Fungi</taxon>
        <taxon>Dikarya</taxon>
        <taxon>Ascomycota</taxon>
        <taxon>Saccharomycotina</taxon>
        <taxon>Saccharomycetes</taxon>
        <taxon>Saccharomycetales</taxon>
        <taxon>Saccharomycetaceae</taxon>
        <taxon>Torulaspora</taxon>
    </lineage>
</organism>
<dbReference type="NCBIfam" id="TIGR00951">
    <property type="entry name" value="2A43"/>
    <property type="match status" value="1"/>
</dbReference>
<keyword evidence="5 7" id="KW-1133">Transmembrane helix</keyword>
<keyword evidence="4" id="KW-0677">Repeat</keyword>
<dbReference type="InParanoid" id="G8ZN99"/>
<comment type="subcellular location">
    <subcellularLocation>
        <location evidence="1">Endomembrane system</location>
        <topology evidence="1">Multi-pass membrane protein</topology>
    </subcellularLocation>
</comment>
<proteinExistence type="predicted"/>
<name>G8ZN99_TORDE</name>
<dbReference type="GO" id="GO:0015184">
    <property type="term" value="F:L-cystine transmembrane transporter activity"/>
    <property type="evidence" value="ECO:0007669"/>
    <property type="project" value="EnsemblFungi"/>
</dbReference>
<dbReference type="Pfam" id="PF04193">
    <property type="entry name" value="PQ-loop"/>
    <property type="match status" value="1"/>
</dbReference>
<dbReference type="PANTHER" id="PTHR13131:SF5">
    <property type="entry name" value="CYSTINOSIN"/>
    <property type="match status" value="1"/>
</dbReference>
<evidence type="ECO:0000256" key="2">
    <source>
        <dbReference type="ARBA" id="ARBA00022448"/>
    </source>
</evidence>
<feature type="transmembrane region" description="Helical" evidence="7">
    <location>
        <begin position="12"/>
        <end position="31"/>
    </location>
</feature>
<dbReference type="GeneID" id="11503053"/>
<sequence>MREKWKVEDILGLTYVCAWSVSMYAPVITNLKQRSSSAVSRDFVMLNITGYFYLLASLVLQLYMWIPISTTLPEDRSIPVDLKPKVSSFDFWYCFHGFMMNLVLVSQVVSGVKLWNFKTDNHQNRMKPCYYRFLVISLLVFAILTLKFSYENSQNGWDNVRTLSYCNALFVLKISMSLIKYIPQALHNYERKSMKGFSIQSVALDITGGIASLLQLMVQISRDQGFNYMTILANFGKIGLALVTLVFNFIFVSQWLVFRELPNIKSEII</sequence>
<evidence type="ECO:0000256" key="3">
    <source>
        <dbReference type="ARBA" id="ARBA00022692"/>
    </source>
</evidence>
<evidence type="ECO:0000256" key="1">
    <source>
        <dbReference type="ARBA" id="ARBA00004127"/>
    </source>
</evidence>
<dbReference type="GO" id="GO:0005886">
    <property type="term" value="C:plasma membrane"/>
    <property type="evidence" value="ECO:0007669"/>
    <property type="project" value="EnsemblFungi"/>
</dbReference>
<feature type="transmembrane region" description="Helical" evidence="7">
    <location>
        <begin position="238"/>
        <end position="258"/>
    </location>
</feature>
<evidence type="ECO:0000313" key="8">
    <source>
        <dbReference type="EMBL" id="CCE90093.1"/>
    </source>
</evidence>
<dbReference type="STRING" id="1076872.G8ZN99"/>
<dbReference type="InterPro" id="IPR005282">
    <property type="entry name" value="LC_transporter"/>
</dbReference>
<evidence type="ECO:0000256" key="6">
    <source>
        <dbReference type="ARBA" id="ARBA00023136"/>
    </source>
</evidence>
<dbReference type="RefSeq" id="XP_003679304.1">
    <property type="nucleotide sequence ID" value="XM_003679256.1"/>
</dbReference>
<dbReference type="GO" id="GO:0005774">
    <property type="term" value="C:vacuolar membrane"/>
    <property type="evidence" value="ECO:0007669"/>
    <property type="project" value="TreeGrafter"/>
</dbReference>
<feature type="transmembrane region" description="Helical" evidence="7">
    <location>
        <begin position="130"/>
        <end position="150"/>
    </location>
</feature>
<dbReference type="eggNOG" id="KOG3145">
    <property type="taxonomic scope" value="Eukaryota"/>
</dbReference>
<evidence type="ECO:0000313" key="9">
    <source>
        <dbReference type="Proteomes" id="UP000005627"/>
    </source>
</evidence>
<keyword evidence="2" id="KW-0813">Transport</keyword>
<dbReference type="HOGENOM" id="CLU_046327_0_0_1"/>
<dbReference type="InterPro" id="IPR006603">
    <property type="entry name" value="PQ-loop_rpt"/>
</dbReference>
<reference evidence="8 9" key="1">
    <citation type="journal article" date="2011" name="Proc. Natl. Acad. Sci. U.S.A.">
        <title>Evolutionary erosion of yeast sex chromosomes by mating-type switching accidents.</title>
        <authorList>
            <person name="Gordon J.L."/>
            <person name="Armisen D."/>
            <person name="Proux-Wera E."/>
            <person name="Oheigeartaigh S.S."/>
            <person name="Byrne K.P."/>
            <person name="Wolfe K.H."/>
        </authorList>
    </citation>
    <scope>NUCLEOTIDE SEQUENCE [LARGE SCALE GENOMIC DNA]</scope>
    <source>
        <strain evidence="9">ATCC 10662 / CBS 1146 / NBRC 0425 / NCYC 2629 / NRRL Y-866</strain>
    </source>
</reference>
<dbReference type="PANTHER" id="PTHR13131">
    <property type="entry name" value="CYSTINOSIN"/>
    <property type="match status" value="1"/>
</dbReference>
<evidence type="ECO:0000256" key="7">
    <source>
        <dbReference type="SAM" id="Phobius"/>
    </source>
</evidence>
<dbReference type="Proteomes" id="UP000005627">
    <property type="component" value="Chromosome 1"/>
</dbReference>
<dbReference type="AlphaFoldDB" id="G8ZN99"/>
<dbReference type="GO" id="GO:0000324">
    <property type="term" value="C:fungal-type vacuole"/>
    <property type="evidence" value="ECO:0007669"/>
    <property type="project" value="EnsemblFungi"/>
</dbReference>
<keyword evidence="6 7" id="KW-0472">Membrane</keyword>
<evidence type="ECO:0000256" key="4">
    <source>
        <dbReference type="ARBA" id="ARBA00022737"/>
    </source>
</evidence>
<feature type="transmembrane region" description="Helical" evidence="7">
    <location>
        <begin position="162"/>
        <end position="182"/>
    </location>
</feature>
<dbReference type="GO" id="GO:0005768">
    <property type="term" value="C:endosome"/>
    <property type="evidence" value="ECO:0007669"/>
    <property type="project" value="EnsemblFungi"/>
</dbReference>
<evidence type="ECO:0008006" key="10">
    <source>
        <dbReference type="Google" id="ProtNLM"/>
    </source>
</evidence>
<dbReference type="EMBL" id="HE616742">
    <property type="protein sequence ID" value="CCE90093.1"/>
    <property type="molecule type" value="Genomic_DNA"/>
</dbReference>
<gene>
    <name evidence="8" type="primary">TDEL0A07610</name>
    <name evidence="8" type="ORF">TDEL_0A07610</name>
</gene>
<feature type="transmembrane region" description="Helical" evidence="7">
    <location>
        <begin position="202"/>
        <end position="218"/>
    </location>
</feature>
<dbReference type="OrthoDB" id="75720at2759"/>
<accession>G8ZN99</accession>
<protein>
    <recommendedName>
        <fullName evidence="10">Cystine transporter</fullName>
    </recommendedName>
</protein>
<dbReference type="FunCoup" id="G8ZN99">
    <property type="interactions" value="230"/>
</dbReference>